<dbReference type="Pfam" id="PF06444">
    <property type="entry name" value="NADH_dehy_S2_C"/>
    <property type="match status" value="1"/>
</dbReference>
<dbReference type="GO" id="GO:0005743">
    <property type="term" value="C:mitochondrial inner membrane"/>
    <property type="evidence" value="ECO:0007669"/>
    <property type="project" value="UniProtKB-SubCell"/>
</dbReference>
<evidence type="ECO:0000256" key="3">
    <source>
        <dbReference type="ARBA" id="ARBA00012944"/>
    </source>
</evidence>
<dbReference type="PANTHER" id="PTHR46552">
    <property type="entry name" value="NADH-UBIQUINONE OXIDOREDUCTASE CHAIN 2"/>
    <property type="match status" value="1"/>
</dbReference>
<proteinExistence type="inferred from homology"/>
<evidence type="ECO:0000256" key="16">
    <source>
        <dbReference type="ARBA" id="ARBA00049551"/>
    </source>
</evidence>
<evidence type="ECO:0000256" key="8">
    <source>
        <dbReference type="ARBA" id="ARBA00022792"/>
    </source>
</evidence>
<keyword evidence="5" id="KW-0813">Transport</keyword>
<feature type="transmembrane region" description="Helical" evidence="17">
    <location>
        <begin position="233"/>
        <end position="254"/>
    </location>
</feature>
<feature type="transmembrane region" description="Helical" evidence="17">
    <location>
        <begin position="323"/>
        <end position="342"/>
    </location>
</feature>
<dbReference type="AlphaFoldDB" id="J7GB42"/>
<sequence>MTPIIWTIIITSLSTSTIITTLSHHWLLAWLGLELNTLSMLPLIMSPANPRATEAATKYFIIQTVGATLILFASTTNAWHTGQWTIMHTQHPFTSLTLTLALALKLGAAPMHAWYPEVLQGSTITMALVISTWQKVAPLALLYMLINHLPNTLVLLLGLTSALLGGWAGLNQTQTRKLMAFSSIAHLGWLLTALTLSPTLTTMTFITYTMMTTVAFMLLNTTATKTLTNTTTMWSNTPVLMVMMLLSMMTLSGLPPLMGFAPKWFILQMLTTTHLTPLAVTLALASLPGLFFYTRLTYLSTLTTPPNTTNTTYKWRLNTSKPLTLATLITMTTMLLPMTPLLTTT</sequence>
<comment type="similarity">
    <text evidence="2 17">Belongs to the complex I subunit 2 family.</text>
</comment>
<dbReference type="PANTHER" id="PTHR46552:SF1">
    <property type="entry name" value="NADH-UBIQUINONE OXIDOREDUCTASE CHAIN 2"/>
    <property type="match status" value="1"/>
</dbReference>
<organism evidence="20">
    <name type="scientific">Ancylodactylus dickersonae</name>
    <dbReference type="NCBI Taxonomy" id="3147776"/>
    <lineage>
        <taxon>Eukaryota</taxon>
        <taxon>Metazoa</taxon>
        <taxon>Chordata</taxon>
        <taxon>Craniata</taxon>
        <taxon>Vertebrata</taxon>
        <taxon>Euteleostomi</taxon>
        <taxon>Lepidosauria</taxon>
        <taxon>Squamata</taxon>
        <taxon>Bifurcata</taxon>
        <taxon>Gekkota</taxon>
        <taxon>Gekkonidae</taxon>
        <taxon>Ancylodactylus</taxon>
    </lineage>
</organism>
<protein>
    <recommendedName>
        <fullName evidence="4 17">NADH-ubiquinone oxidoreductase chain 2</fullName>
        <ecNumber evidence="3 17">7.1.1.2</ecNumber>
    </recommendedName>
</protein>
<dbReference type="PRINTS" id="PR01436">
    <property type="entry name" value="NADHDHGNASE2"/>
</dbReference>
<dbReference type="InterPro" id="IPR003917">
    <property type="entry name" value="NADH_UbQ_OxRdtase_chain2"/>
</dbReference>
<feature type="transmembrane region" description="Helical" evidence="17">
    <location>
        <begin position="274"/>
        <end position="293"/>
    </location>
</feature>
<feature type="transmembrane region" description="Helical" evidence="17">
    <location>
        <begin position="56"/>
        <end position="73"/>
    </location>
</feature>
<evidence type="ECO:0000256" key="9">
    <source>
        <dbReference type="ARBA" id="ARBA00022967"/>
    </source>
</evidence>
<comment type="subcellular location">
    <subcellularLocation>
        <location evidence="1 17">Mitochondrion inner membrane</location>
        <topology evidence="1 17">Multi-pass membrane protein</topology>
    </subcellularLocation>
</comment>
<keyword evidence="15 17" id="KW-0472">Membrane</keyword>
<evidence type="ECO:0000256" key="6">
    <source>
        <dbReference type="ARBA" id="ARBA00022660"/>
    </source>
</evidence>
<keyword evidence="13 17" id="KW-0830">Ubiquinone</keyword>
<evidence type="ECO:0000256" key="2">
    <source>
        <dbReference type="ARBA" id="ARBA00007012"/>
    </source>
</evidence>
<gene>
    <name evidence="20" type="primary">ND2</name>
</gene>
<evidence type="ECO:0000256" key="17">
    <source>
        <dbReference type="RuleBase" id="RU003403"/>
    </source>
</evidence>
<evidence type="ECO:0000259" key="18">
    <source>
        <dbReference type="Pfam" id="PF00361"/>
    </source>
</evidence>
<name>J7GB42_9SAUR</name>
<keyword evidence="12 17" id="KW-0520">NAD</keyword>
<feature type="domain" description="NADH:quinone oxidoreductase/Mrp antiporter transmembrane" evidence="18">
    <location>
        <begin position="23"/>
        <end position="281"/>
    </location>
</feature>
<dbReference type="EC" id="7.1.1.2" evidence="3 17"/>
<dbReference type="EMBL" id="JX041324">
    <property type="protein sequence ID" value="AFP67570.1"/>
    <property type="molecule type" value="Genomic_DNA"/>
</dbReference>
<keyword evidence="11 17" id="KW-1133">Transmembrane helix</keyword>
<dbReference type="Pfam" id="PF00361">
    <property type="entry name" value="Proton_antipo_M"/>
    <property type="match status" value="1"/>
</dbReference>
<feature type="transmembrane region" description="Helical" evidence="17">
    <location>
        <begin position="152"/>
        <end position="171"/>
    </location>
</feature>
<feature type="domain" description="NADH dehydrogenase subunit 2 C-terminal" evidence="19">
    <location>
        <begin position="290"/>
        <end position="342"/>
    </location>
</feature>
<evidence type="ECO:0000256" key="15">
    <source>
        <dbReference type="ARBA" id="ARBA00023136"/>
    </source>
</evidence>
<dbReference type="InterPro" id="IPR001750">
    <property type="entry name" value="ND/Mrp_TM"/>
</dbReference>
<comment type="catalytic activity">
    <reaction evidence="16 17">
        <text>a ubiquinone + NADH + 5 H(+)(in) = a ubiquinol + NAD(+) + 4 H(+)(out)</text>
        <dbReference type="Rhea" id="RHEA:29091"/>
        <dbReference type="Rhea" id="RHEA-COMP:9565"/>
        <dbReference type="Rhea" id="RHEA-COMP:9566"/>
        <dbReference type="ChEBI" id="CHEBI:15378"/>
        <dbReference type="ChEBI" id="CHEBI:16389"/>
        <dbReference type="ChEBI" id="CHEBI:17976"/>
        <dbReference type="ChEBI" id="CHEBI:57540"/>
        <dbReference type="ChEBI" id="CHEBI:57945"/>
        <dbReference type="EC" id="7.1.1.2"/>
    </reaction>
</comment>
<dbReference type="InterPro" id="IPR010933">
    <property type="entry name" value="NADH_DH_su2_C"/>
</dbReference>
<reference evidence="20" key="1">
    <citation type="journal article" date="2012" name="PLoS ONE">
        <title>Repeated origin and loss of adhesive toepads in geckos.</title>
        <authorList>
            <person name="Gamble T."/>
            <person name="Greenbaum E."/>
            <person name="Jackman T.R."/>
            <person name="Russell A.P."/>
            <person name="Bauer A.M."/>
        </authorList>
    </citation>
    <scope>NUCLEOTIDE SEQUENCE</scope>
</reference>
<keyword evidence="9 17" id="KW-1278">Translocase</keyword>
<evidence type="ECO:0000256" key="5">
    <source>
        <dbReference type="ARBA" id="ARBA00022448"/>
    </source>
</evidence>
<feature type="transmembrane region" description="Helical" evidence="17">
    <location>
        <begin position="93"/>
        <end position="115"/>
    </location>
</feature>
<keyword evidence="8 17" id="KW-0999">Mitochondrion inner membrane</keyword>
<evidence type="ECO:0000256" key="13">
    <source>
        <dbReference type="ARBA" id="ARBA00023075"/>
    </source>
</evidence>
<accession>J7GB42</accession>
<evidence type="ECO:0000256" key="12">
    <source>
        <dbReference type="ARBA" id="ARBA00023027"/>
    </source>
</evidence>
<evidence type="ECO:0000256" key="10">
    <source>
        <dbReference type="ARBA" id="ARBA00022982"/>
    </source>
</evidence>
<dbReference type="GO" id="GO:0008137">
    <property type="term" value="F:NADH dehydrogenase (ubiquinone) activity"/>
    <property type="evidence" value="ECO:0007669"/>
    <property type="project" value="UniProtKB-EC"/>
</dbReference>
<evidence type="ECO:0000313" key="20">
    <source>
        <dbReference type="EMBL" id="AFP67570.1"/>
    </source>
</evidence>
<keyword evidence="14 17" id="KW-0496">Mitochondrion</keyword>
<evidence type="ECO:0000256" key="14">
    <source>
        <dbReference type="ARBA" id="ARBA00023128"/>
    </source>
</evidence>
<evidence type="ECO:0000259" key="19">
    <source>
        <dbReference type="Pfam" id="PF06444"/>
    </source>
</evidence>
<feature type="transmembrane region" description="Helical" evidence="17">
    <location>
        <begin position="178"/>
        <end position="196"/>
    </location>
</feature>
<evidence type="ECO:0000256" key="11">
    <source>
        <dbReference type="ARBA" id="ARBA00022989"/>
    </source>
</evidence>
<evidence type="ECO:0000256" key="4">
    <source>
        <dbReference type="ARBA" id="ARBA00021008"/>
    </source>
</evidence>
<keyword evidence="6 17" id="KW-0679">Respiratory chain</keyword>
<keyword evidence="10 17" id="KW-0249">Electron transport</keyword>
<dbReference type="GO" id="GO:0006120">
    <property type="term" value="P:mitochondrial electron transport, NADH to ubiquinone"/>
    <property type="evidence" value="ECO:0007669"/>
    <property type="project" value="InterPro"/>
</dbReference>
<keyword evidence="7 17" id="KW-0812">Transmembrane</keyword>
<comment type="function">
    <text evidence="17">Core subunit of the mitochondrial membrane respiratory chain NADH dehydrogenase (Complex I) which catalyzes electron transfer from NADH through the respiratory chain, using ubiquinone as an electron acceptor. Essential for the catalytic activity and assembly of complex I.</text>
</comment>
<geneLocation type="mitochondrion" evidence="20"/>
<feature type="transmembrane region" description="Helical" evidence="17">
    <location>
        <begin position="127"/>
        <end position="146"/>
    </location>
</feature>
<evidence type="ECO:0000256" key="7">
    <source>
        <dbReference type="ARBA" id="ARBA00022692"/>
    </source>
</evidence>
<dbReference type="InterPro" id="IPR050175">
    <property type="entry name" value="Complex_I_Subunit_2"/>
</dbReference>
<evidence type="ECO:0000256" key="1">
    <source>
        <dbReference type="ARBA" id="ARBA00004448"/>
    </source>
</evidence>